<dbReference type="OrthoDB" id="8956628at2759"/>
<dbReference type="STRING" id="1676925.ENSPKIP00000002804"/>
<dbReference type="KEGG" id="pki:111857325"/>
<feature type="compositionally biased region" description="Polar residues" evidence="6">
    <location>
        <begin position="1022"/>
        <end position="1070"/>
    </location>
</feature>
<dbReference type="InterPro" id="IPR037245">
    <property type="entry name" value="FIP-RBD_C_sf"/>
</dbReference>
<keyword evidence="2" id="KW-0813">Transport</keyword>
<dbReference type="InterPro" id="IPR019018">
    <property type="entry name" value="Rab-bd_FIP-RBD"/>
</dbReference>
<dbReference type="GO" id="GO:0045055">
    <property type="term" value="P:regulated exocytosis"/>
    <property type="evidence" value="ECO:0007669"/>
    <property type="project" value="TreeGrafter"/>
</dbReference>
<feature type="region of interest" description="Disordered" evidence="6">
    <location>
        <begin position="958"/>
        <end position="1106"/>
    </location>
</feature>
<dbReference type="GO" id="GO:0055037">
    <property type="term" value="C:recycling endosome"/>
    <property type="evidence" value="ECO:0007669"/>
    <property type="project" value="UniProtKB-SubCell"/>
</dbReference>
<keyword evidence="10" id="KW-1185">Reference proteome</keyword>
<feature type="region of interest" description="Disordered" evidence="6">
    <location>
        <begin position="152"/>
        <end position="285"/>
    </location>
</feature>
<feature type="compositionally biased region" description="Polar residues" evidence="6">
    <location>
        <begin position="784"/>
        <end position="798"/>
    </location>
</feature>
<name>A0A3B3QAK1_9TELE</name>
<reference evidence="9" key="2">
    <citation type="submission" date="2025-09" db="UniProtKB">
        <authorList>
            <consortium name="Ensembl"/>
        </authorList>
    </citation>
    <scope>IDENTIFICATION</scope>
</reference>
<feature type="compositionally biased region" description="Basic and acidic residues" evidence="6">
    <location>
        <begin position="243"/>
        <end position="256"/>
    </location>
</feature>
<dbReference type="SUPFAM" id="SSF144270">
    <property type="entry name" value="Eferin C-derminal domain-like"/>
    <property type="match status" value="1"/>
</dbReference>
<evidence type="ECO:0000313" key="9">
    <source>
        <dbReference type="Ensembl" id="ENSPKIP00000002804.1"/>
    </source>
</evidence>
<evidence type="ECO:0000256" key="2">
    <source>
        <dbReference type="ARBA" id="ARBA00022448"/>
    </source>
</evidence>
<evidence type="ECO:0000256" key="1">
    <source>
        <dbReference type="ARBA" id="ARBA00004172"/>
    </source>
</evidence>
<dbReference type="PROSITE" id="PS50004">
    <property type="entry name" value="C2"/>
    <property type="match status" value="1"/>
</dbReference>
<evidence type="ECO:0000313" key="10">
    <source>
        <dbReference type="Proteomes" id="UP000261540"/>
    </source>
</evidence>
<dbReference type="AlphaFoldDB" id="A0A3B3QAK1"/>
<dbReference type="Gene3D" id="1.20.5.2440">
    <property type="match status" value="1"/>
</dbReference>
<dbReference type="Ensembl" id="ENSPKIT00000026756.1">
    <property type="protein sequence ID" value="ENSPKIP00000002804.1"/>
    <property type="gene ID" value="ENSPKIG00000020560.1"/>
</dbReference>
<dbReference type="SMART" id="SM00239">
    <property type="entry name" value="C2"/>
    <property type="match status" value="1"/>
</dbReference>
<evidence type="ECO:0000256" key="5">
    <source>
        <dbReference type="ARBA" id="ARBA00022927"/>
    </source>
</evidence>
<dbReference type="GeneTree" id="ENSGT00940000159649"/>
<dbReference type="Pfam" id="PF00168">
    <property type="entry name" value="C2"/>
    <property type="match status" value="1"/>
</dbReference>
<dbReference type="GO" id="GO:0031267">
    <property type="term" value="F:small GTPase binding"/>
    <property type="evidence" value="ECO:0007669"/>
    <property type="project" value="InterPro"/>
</dbReference>
<evidence type="ECO:0000256" key="4">
    <source>
        <dbReference type="ARBA" id="ARBA00022753"/>
    </source>
</evidence>
<dbReference type="PROSITE" id="PS51511">
    <property type="entry name" value="FIP_RBD"/>
    <property type="match status" value="1"/>
</dbReference>
<dbReference type="Pfam" id="PF09457">
    <property type="entry name" value="RBD-FIP"/>
    <property type="match status" value="1"/>
</dbReference>
<dbReference type="GO" id="GO:0015031">
    <property type="term" value="P:protein transport"/>
    <property type="evidence" value="ECO:0007669"/>
    <property type="project" value="UniProtKB-KW"/>
</dbReference>
<dbReference type="PANTHER" id="PTHR15746">
    <property type="entry name" value="RAB11-RELATED"/>
    <property type="match status" value="1"/>
</dbReference>
<feature type="region of interest" description="Disordered" evidence="6">
    <location>
        <begin position="304"/>
        <end position="817"/>
    </location>
</feature>
<dbReference type="Proteomes" id="UP000261540">
    <property type="component" value="Unplaced"/>
</dbReference>
<feature type="compositionally biased region" description="Basic and acidic residues" evidence="6">
    <location>
        <begin position="329"/>
        <end position="338"/>
    </location>
</feature>
<evidence type="ECO:0000259" key="8">
    <source>
        <dbReference type="PROSITE" id="PS51511"/>
    </source>
</evidence>
<feature type="domain" description="C2" evidence="7">
    <location>
        <begin position="1"/>
        <end position="119"/>
    </location>
</feature>
<dbReference type="SUPFAM" id="SSF49562">
    <property type="entry name" value="C2 domain (Calcium/lipid-binding domain, CaLB)"/>
    <property type="match status" value="1"/>
</dbReference>
<feature type="compositionally biased region" description="Polar residues" evidence="6">
    <location>
        <begin position="623"/>
        <end position="639"/>
    </location>
</feature>
<feature type="compositionally biased region" description="Basic and acidic residues" evidence="6">
    <location>
        <begin position="347"/>
        <end position="622"/>
    </location>
</feature>
<feature type="compositionally biased region" description="Polar residues" evidence="6">
    <location>
        <begin position="210"/>
        <end position="242"/>
    </location>
</feature>
<feature type="compositionally biased region" description="Basic and acidic residues" evidence="6">
    <location>
        <begin position="155"/>
        <end position="169"/>
    </location>
</feature>
<sequence length="1208" mass="136282">MSLAEQSQQWYPTSVKVTVLQARDLRLKGKNGTNDAYAIMQVAKDKFSTSVAEKSVTPMWKEEATFDLPLFQQGSADRSTLYVQVMHRALMGMDKMLGQAIIDLVQLQANKSRNKTDWYKLLNKSGKQDKERGEVQLDIQFLRSNMTASMYDLSAQDKPRSRMGKLKDKLRGKHREGHSDSISAIVPSVSQGLTDSEGEESNEGDAKAGTQKSSLSLLTPKTNLQRNISQSMSQLGSGSEWDTTSKDHQDPSDGKKIFGFLTHKRSGSSDSKVSHGPLSLLGQHKQAPAEQVTICINGSHVYNEEPQAKPSHTGSALSLSGSPRGSTENLHRVGKGDDTGSSADIFKGFEKMKPEKVEQERKKQEEQEREGKRQEEQEKERKKQEERERERKRQEEQERERKRQEEQERERKRQEELERERKKQEEQEREKKRQEELEKKKVEERERERKRQEEQERERKRLEEQEREKKRQEELEKKKVEERERERKKQEEQERKRLEEQERERKRQEELDKKKVEERERERKKQEEQERERNRLEEQERERKRQEELDKKKVEDQERERKKQEEHEKERKMQEDQERERKRQEEQEKERKRQEEQGKRNQEKISQEVNTKVEQRPGKETQEVYSSNPFDDTNSSSPFEESILDEPNVISSGRPSRLTRVSAVKPSSTSYSVPAPSAKLFKGGQGLTKPNQELPGQLGGIPVESLVQPKKKCQAPLPPGRLDLARTENPITASVTAPLSSPGQGNTSSLAPGSSAVSMETGMACSWAGKRPAPQPPSRAPLAPQTQPVEESSETGPCTSVDRRPDSQNEDTILEYGTSVTETAALYRKETDSTQTHVACCLPGALTDDVRKKVPNAAEGSTIVGREDGLLQAETLTAEEGKASTTKAKLMDPEPKGCVNQPEENVGNKVLPGYGRRDEEDLPDKVQRSCSSFDHCTCSQSAADDVKKPCVPMNRSATDYRVSVPSWKKKHAPAPPATHPSMREASGDTPEWDADSMENLSGVDVTPKVAQMNKQELDKKQAPSQSSKGQWASGSFKSTSSPTTANFVSHESSGPASTTSGRRSALQASVLSCEPHMIKAQKIDGGGGTREKEGGPVSPLHRRHPVKPLRTAEIQSVTSAAVAPVGHDVGVQAAISEKSKEPEAKEEGPYSQLTRSELIALLVKQQAQLADQSKKIRTLEEYIDNLLVRVMEENPSILMDLSGSKKAV</sequence>
<protein>
    <submittedName>
        <fullName evidence="9">Rab11 family-interacting protein 1-like</fullName>
    </submittedName>
</protein>
<keyword evidence="4" id="KW-0967">Endosome</keyword>
<organism evidence="9 10">
    <name type="scientific">Paramormyrops kingsleyae</name>
    <dbReference type="NCBI Taxonomy" id="1676925"/>
    <lineage>
        <taxon>Eukaryota</taxon>
        <taxon>Metazoa</taxon>
        <taxon>Chordata</taxon>
        <taxon>Craniata</taxon>
        <taxon>Vertebrata</taxon>
        <taxon>Euteleostomi</taxon>
        <taxon>Actinopterygii</taxon>
        <taxon>Neopterygii</taxon>
        <taxon>Teleostei</taxon>
        <taxon>Osteoglossocephala</taxon>
        <taxon>Osteoglossomorpha</taxon>
        <taxon>Osteoglossiformes</taxon>
        <taxon>Mormyridae</taxon>
        <taxon>Paramormyrops</taxon>
    </lineage>
</organism>
<comment type="subcellular location">
    <subcellularLocation>
        <location evidence="1">Recycling endosome</location>
    </subcellularLocation>
</comment>
<reference evidence="9" key="1">
    <citation type="submission" date="2025-08" db="UniProtKB">
        <authorList>
            <consortium name="Ensembl"/>
        </authorList>
    </citation>
    <scope>IDENTIFICATION</scope>
</reference>
<proteinExistence type="predicted"/>
<dbReference type="FunFam" id="2.60.40.150:FF:000070">
    <property type="entry name" value="rab11 family-interacting protein 2 isoform X1"/>
    <property type="match status" value="1"/>
</dbReference>
<dbReference type="InterPro" id="IPR037789">
    <property type="entry name" value="FIP_classI"/>
</dbReference>
<keyword evidence="3" id="KW-0597">Phosphoprotein</keyword>
<feature type="compositionally biased region" description="Polar residues" evidence="6">
    <location>
        <begin position="729"/>
        <end position="758"/>
    </location>
</feature>
<dbReference type="CTD" id="402861"/>
<keyword evidence="5" id="KW-0653">Protein transport</keyword>
<feature type="compositionally biased region" description="Polar residues" evidence="6">
    <location>
        <begin position="310"/>
        <end position="328"/>
    </location>
</feature>
<feature type="domain" description="FIP-RBD" evidence="8">
    <location>
        <begin position="1139"/>
        <end position="1201"/>
    </location>
</feature>
<accession>A0A3B3QAK1</accession>
<dbReference type="PANTHER" id="PTHR15746:SF25">
    <property type="entry name" value="CALPONIN HOMOLOGY DOMAIN-CONTAINING PROTEIN DDB_G0272472 ISOFORM X1"/>
    <property type="match status" value="1"/>
</dbReference>
<dbReference type="InterPro" id="IPR035892">
    <property type="entry name" value="C2_domain_sf"/>
</dbReference>
<feature type="region of interest" description="Disordered" evidence="6">
    <location>
        <begin position="879"/>
        <end position="923"/>
    </location>
</feature>
<evidence type="ECO:0000256" key="3">
    <source>
        <dbReference type="ARBA" id="ARBA00022553"/>
    </source>
</evidence>
<evidence type="ECO:0000256" key="6">
    <source>
        <dbReference type="SAM" id="MobiDB-lite"/>
    </source>
</evidence>
<dbReference type="InterPro" id="IPR000008">
    <property type="entry name" value="C2_dom"/>
</dbReference>
<dbReference type="Gene3D" id="2.60.40.150">
    <property type="entry name" value="C2 domain"/>
    <property type="match status" value="1"/>
</dbReference>
<evidence type="ECO:0000259" key="7">
    <source>
        <dbReference type="PROSITE" id="PS50004"/>
    </source>
</evidence>